<dbReference type="InterPro" id="IPR008978">
    <property type="entry name" value="HSP20-like_chaperone"/>
</dbReference>
<dbReference type="Pfam" id="PF04719">
    <property type="entry name" value="TAFII28"/>
    <property type="match status" value="1"/>
</dbReference>
<dbReference type="Gene3D" id="1.10.20.10">
    <property type="entry name" value="Histone, subunit A"/>
    <property type="match status" value="1"/>
</dbReference>
<evidence type="ECO:0000313" key="7">
    <source>
        <dbReference type="EMBL" id="KAF7998355.1"/>
    </source>
</evidence>
<comment type="caution">
    <text evidence="7">The sequence shown here is derived from an EMBL/GenBank/DDBJ whole genome shotgun (WGS) entry which is preliminary data.</text>
</comment>
<dbReference type="SUPFAM" id="SSF49764">
    <property type="entry name" value="HSP20-like chaperones"/>
    <property type="match status" value="1"/>
</dbReference>
<dbReference type="EMBL" id="JACMRX010000001">
    <property type="protein sequence ID" value="KAF7998355.1"/>
    <property type="molecule type" value="Genomic_DNA"/>
</dbReference>
<comment type="similarity">
    <text evidence="1">Belongs to the SHQ1 family.</text>
</comment>
<keyword evidence="4" id="KW-0175">Coiled coil</keyword>
<dbReference type="GO" id="GO:0005654">
    <property type="term" value="C:nucleoplasm"/>
    <property type="evidence" value="ECO:0007669"/>
    <property type="project" value="TreeGrafter"/>
</dbReference>
<evidence type="ECO:0000256" key="1">
    <source>
        <dbReference type="ARBA" id="ARBA00005607"/>
    </source>
</evidence>
<dbReference type="InterPro" id="IPR039742">
    <property type="entry name" value="Shq1"/>
</dbReference>
<dbReference type="InterPro" id="IPR009072">
    <property type="entry name" value="Histone-fold"/>
</dbReference>
<dbReference type="AlphaFoldDB" id="A0A834Y2V1"/>
<dbReference type="GO" id="GO:0046982">
    <property type="term" value="F:protein heterodimerization activity"/>
    <property type="evidence" value="ECO:0007669"/>
    <property type="project" value="InterPro"/>
</dbReference>
<dbReference type="Gene3D" id="2.60.40.790">
    <property type="match status" value="1"/>
</dbReference>
<dbReference type="InterPro" id="IPR007009">
    <property type="entry name" value="Shq1_C"/>
</dbReference>
<dbReference type="GO" id="GO:0000493">
    <property type="term" value="P:box H/ACA snoRNP assembly"/>
    <property type="evidence" value="ECO:0007669"/>
    <property type="project" value="InterPro"/>
</dbReference>
<dbReference type="InterPro" id="IPR048696">
    <property type="entry name" value="SHQ1-like_CS"/>
</dbReference>
<keyword evidence="8" id="KW-1185">Reference proteome</keyword>
<dbReference type="GO" id="GO:0051082">
    <property type="term" value="F:unfolded protein binding"/>
    <property type="evidence" value="ECO:0007669"/>
    <property type="project" value="TreeGrafter"/>
</dbReference>
<feature type="coiled-coil region" evidence="4">
    <location>
        <begin position="585"/>
        <end position="612"/>
    </location>
</feature>
<dbReference type="GO" id="GO:0006367">
    <property type="term" value="P:transcription initiation at RNA polymerase II promoter"/>
    <property type="evidence" value="ECO:0007669"/>
    <property type="project" value="InterPro"/>
</dbReference>
<dbReference type="CDD" id="cd08048">
    <property type="entry name" value="HFD_TAF11"/>
    <property type="match status" value="1"/>
</dbReference>
<accession>A0A834Y2V1</accession>
<feature type="compositionally biased region" description="Basic and acidic residues" evidence="5">
    <location>
        <begin position="518"/>
        <end position="534"/>
    </location>
</feature>
<evidence type="ECO:0000256" key="3">
    <source>
        <dbReference type="ARBA" id="ARBA00013750"/>
    </source>
</evidence>
<evidence type="ECO:0000256" key="5">
    <source>
        <dbReference type="SAM" id="MobiDB-lite"/>
    </source>
</evidence>
<organism evidence="7 8">
    <name type="scientific">Aphidius gifuensis</name>
    <name type="common">Parasitoid wasp</name>
    <dbReference type="NCBI Taxonomy" id="684658"/>
    <lineage>
        <taxon>Eukaryota</taxon>
        <taxon>Metazoa</taxon>
        <taxon>Ecdysozoa</taxon>
        <taxon>Arthropoda</taxon>
        <taxon>Hexapoda</taxon>
        <taxon>Insecta</taxon>
        <taxon>Pterygota</taxon>
        <taxon>Neoptera</taxon>
        <taxon>Endopterygota</taxon>
        <taxon>Hymenoptera</taxon>
        <taxon>Apocrita</taxon>
        <taxon>Ichneumonoidea</taxon>
        <taxon>Braconidae</taxon>
        <taxon>Aphidiinae</taxon>
        <taxon>Aphidius</taxon>
    </lineage>
</organism>
<dbReference type="CDD" id="cd06463">
    <property type="entry name" value="p23_like"/>
    <property type="match status" value="1"/>
</dbReference>
<evidence type="ECO:0000313" key="8">
    <source>
        <dbReference type="Proteomes" id="UP000639338"/>
    </source>
</evidence>
<dbReference type="PROSITE" id="PS51203">
    <property type="entry name" value="CS"/>
    <property type="match status" value="1"/>
</dbReference>
<dbReference type="InterPro" id="IPR006809">
    <property type="entry name" value="TAFII28_dom"/>
</dbReference>
<protein>
    <recommendedName>
        <fullName evidence="3">Protein SHQ1 homolog</fullName>
    </recommendedName>
</protein>
<dbReference type="PANTHER" id="PTHR12967">
    <property type="entry name" value="PROTEIN SHQ1 HOMOLOG"/>
    <property type="match status" value="1"/>
</dbReference>
<sequence length="713" mass="82345">MLTPQFELSQTDNDVTIKIYARYANIKETEISVEGTEFYFSSPPFYLRLNLPGEIIENDFASGSYDCDTGTFLLKFPKVKAGEYFDNLDMITTLLAPRKEKVPNVGPIIEVIGNPVAQNISTDDQNTNNDDNEWHFPQSVASNIIVSSLNAPKYGFANKISGALSAFDPGWLTDVVDLPSPDTTPMNERKTLRVNDETNKFEDEHYLADLFDPIDELELSLTFKPFWYDLTKENINFTSKELDILKELPNKEFILDDNEIQNALFGIVDILFSSCYNHRTTLDENTAESSFNINKLSATLSWFNNYTNIKEVVNTCMRRSLCFQRFRHWTLSMMILDDVKKIIKLGKKLIIKRFCEIYELFNNSFEPRYILNQLYIRDYLIWLQKIPDKIIESIDTSLDNIIPKKEDMDLQIVELEAAAWSCIKEDEENKNKENNLIIENQIHNMTNDINNIVINNDDLFQPFIEKKNKIVNLNYYCKIKLKFNYDDSGNDSDLNNLDNSKDKSMNDSKDDSIEIDEHDIKQELSSSENEHNVDLNRSMSIEDSDVTLPLDKPTKLSTMNLDNSHDDDLFDTEMSLSKLPEPQIIKDRRESKEKNKRELEEEEREKMQVLVSNFTENQLDRYEMFRRSAFPKASVKRIMQTITGCSVSQNVVIAMSGIAKVFVGEIVEEGLDVEEAAGDTGPLQPKHLREAVRRLRLQGQIPTSRSRKAFLRL</sequence>
<dbReference type="InterPro" id="IPR007052">
    <property type="entry name" value="CS_dom"/>
</dbReference>
<feature type="region of interest" description="Disordered" evidence="5">
    <location>
        <begin position="490"/>
        <end position="566"/>
    </location>
</feature>
<gene>
    <name evidence="7" type="ORF">HCN44_009753</name>
</gene>
<feature type="compositionally biased region" description="Basic and acidic residues" evidence="5">
    <location>
        <begin position="499"/>
        <end position="512"/>
    </location>
</feature>
<dbReference type="OrthoDB" id="73639at2759"/>
<feature type="domain" description="CS" evidence="6">
    <location>
        <begin position="1"/>
        <end position="89"/>
    </location>
</feature>
<reference evidence="7 8" key="1">
    <citation type="submission" date="2020-08" db="EMBL/GenBank/DDBJ databases">
        <title>Aphidius gifuensis genome sequencing and assembly.</title>
        <authorList>
            <person name="Du Z."/>
        </authorList>
    </citation>
    <scope>NUCLEOTIDE SEQUENCE [LARGE SCALE GENOMIC DNA]</scope>
    <source>
        <strain evidence="7">YNYX2018</strain>
        <tissue evidence="7">Adults</tissue>
    </source>
</reference>
<dbReference type="SUPFAM" id="SSF47113">
    <property type="entry name" value="Histone-fold"/>
    <property type="match status" value="1"/>
</dbReference>
<evidence type="ECO:0000259" key="6">
    <source>
        <dbReference type="PROSITE" id="PS51203"/>
    </source>
</evidence>
<dbReference type="FunFam" id="1.10.20.10:FF:000025">
    <property type="entry name" value="Transcription initiation factor TFIID subunit 11"/>
    <property type="match status" value="1"/>
</dbReference>
<evidence type="ECO:0000256" key="4">
    <source>
        <dbReference type="SAM" id="Coils"/>
    </source>
</evidence>
<name>A0A834Y2V1_APHGI</name>
<dbReference type="Pfam" id="PF04925">
    <property type="entry name" value="SHQ1"/>
    <property type="match status" value="1"/>
</dbReference>
<dbReference type="PANTHER" id="PTHR12967:SF0">
    <property type="entry name" value="PROTEIN SHQ1 HOMOLOG"/>
    <property type="match status" value="1"/>
</dbReference>
<dbReference type="GO" id="GO:0005737">
    <property type="term" value="C:cytoplasm"/>
    <property type="evidence" value="ECO:0007669"/>
    <property type="project" value="TreeGrafter"/>
</dbReference>
<comment type="similarity">
    <text evidence="2">Belongs to the TAF11 family.</text>
</comment>
<dbReference type="Proteomes" id="UP000639338">
    <property type="component" value="Unassembled WGS sequence"/>
</dbReference>
<proteinExistence type="inferred from homology"/>
<dbReference type="Pfam" id="PF21413">
    <property type="entry name" value="SHQ1-like_CS"/>
    <property type="match status" value="1"/>
</dbReference>
<evidence type="ECO:0000256" key="2">
    <source>
        <dbReference type="ARBA" id="ARBA00009788"/>
    </source>
</evidence>